<evidence type="ECO:0000313" key="9">
    <source>
        <dbReference type="Proteomes" id="UP000501812"/>
    </source>
</evidence>
<keyword evidence="6" id="KW-0812">Transmembrane</keyword>
<dbReference type="InterPro" id="IPR036737">
    <property type="entry name" value="OmpA-like_sf"/>
</dbReference>
<gene>
    <name evidence="8" type="ORF">HHL09_20185</name>
</gene>
<dbReference type="GO" id="GO:0042597">
    <property type="term" value="C:periplasmic space"/>
    <property type="evidence" value="ECO:0007669"/>
    <property type="project" value="UniProtKB-SubCell"/>
</dbReference>
<proteinExistence type="inferred from homology"/>
<evidence type="ECO:0000256" key="5">
    <source>
        <dbReference type="SAM" id="MobiDB-lite"/>
    </source>
</evidence>
<dbReference type="SUPFAM" id="SSF103088">
    <property type="entry name" value="OmpA-like"/>
    <property type="match status" value="1"/>
</dbReference>
<evidence type="ECO:0000256" key="3">
    <source>
        <dbReference type="ARBA" id="ARBA00022729"/>
    </source>
</evidence>
<keyword evidence="3" id="KW-0732">Signal</keyword>
<dbReference type="PANTHER" id="PTHR30024:SF47">
    <property type="entry name" value="TAURINE-BINDING PERIPLASMIC PROTEIN"/>
    <property type="match status" value="1"/>
</dbReference>
<dbReference type="AlphaFoldDB" id="A0A858RNJ9"/>
<dbReference type="Proteomes" id="UP000501812">
    <property type="component" value="Chromosome"/>
</dbReference>
<feature type="domain" description="OmpA-like" evidence="7">
    <location>
        <begin position="436"/>
        <end position="567"/>
    </location>
</feature>
<name>A0A858RNJ9_9BACT</name>
<evidence type="ECO:0000313" key="8">
    <source>
        <dbReference type="EMBL" id="QJE98008.1"/>
    </source>
</evidence>
<reference evidence="8 9" key="1">
    <citation type="submission" date="2020-04" db="EMBL/GenBank/DDBJ databases">
        <title>Luteolibacter sp. G-1-1-1 isolated from soil.</title>
        <authorList>
            <person name="Dahal R.H."/>
        </authorList>
    </citation>
    <scope>NUCLEOTIDE SEQUENCE [LARGE SCALE GENOMIC DNA]</scope>
    <source>
        <strain evidence="8 9">G-1-1-1</strain>
    </source>
</reference>
<dbReference type="KEGG" id="luo:HHL09_20185"/>
<dbReference type="GO" id="GO:0016020">
    <property type="term" value="C:membrane"/>
    <property type="evidence" value="ECO:0007669"/>
    <property type="project" value="UniProtKB-UniRule"/>
</dbReference>
<dbReference type="PROSITE" id="PS51123">
    <property type="entry name" value="OMPA_2"/>
    <property type="match status" value="1"/>
</dbReference>
<dbReference type="CDD" id="cd07185">
    <property type="entry name" value="OmpA_C-like"/>
    <property type="match status" value="1"/>
</dbReference>
<dbReference type="PANTHER" id="PTHR30024">
    <property type="entry name" value="ALIPHATIC SULFONATES-BINDING PROTEIN-RELATED"/>
    <property type="match status" value="1"/>
</dbReference>
<dbReference type="EMBL" id="CP051774">
    <property type="protein sequence ID" value="QJE98008.1"/>
    <property type="molecule type" value="Genomic_DNA"/>
</dbReference>
<evidence type="ECO:0000256" key="2">
    <source>
        <dbReference type="ARBA" id="ARBA00010742"/>
    </source>
</evidence>
<dbReference type="InterPro" id="IPR006665">
    <property type="entry name" value="OmpA-like"/>
</dbReference>
<evidence type="ECO:0000259" key="7">
    <source>
        <dbReference type="PROSITE" id="PS51123"/>
    </source>
</evidence>
<feature type="region of interest" description="Disordered" evidence="5">
    <location>
        <begin position="34"/>
        <end position="55"/>
    </location>
</feature>
<accession>A0A858RNJ9</accession>
<sequence length="567" mass="62477">MLPDIMTKLGKIVFTVIVLLLAGFAVTRMLGKKDQRDHGSGSHASEATRASDASADQAESPVSSFDFIAPGKAPQLPSPRPYTPQNEIITVNLSEYAGYAGLIVANGGLEPNDNSWFAKNAGFKLKITLSEEDSWADLQDGKFAATATTVDVLSNYGRQWQCVVPAQVSWSRGADGIIVRKDIKRVNDLKGKTIATAPFSEAEFFIRYLAQEAGLPVKRLDGPELPRDPEAVNLVFLEDAFDAGDAFLADLKAGGHQLDGCVTWAPKTTEIVEQSGGDARQLVDNRNLLVIADILVFNKGFAQAKPEIVQKIVEGMLLFNDRVRANPEPHLQTIATAFKQYEWTVESTRQELAKVHLSNLPENLAFFRGAIDAAGSFASVFQTANLAYGSELQPSPVAASFFADTKALEALEKEGTLSSQVASIKPIKTSEQAPIEQDPLLTRDIRFYFLPNSAELDMNKKENHDFLSNVNHLLGVSPGSMILLRGHVDDMQKESFRKQGEAFLRKMSLKAMELSTQRAEEVKKRLVEKYPDITPDRLEVVGRGWEEPAGKNPDLNRRVEVQWFTVE</sequence>
<keyword evidence="9" id="KW-1185">Reference proteome</keyword>
<organism evidence="8 9">
    <name type="scientific">Luteolibacter luteus</name>
    <dbReference type="NCBI Taxonomy" id="2728835"/>
    <lineage>
        <taxon>Bacteria</taxon>
        <taxon>Pseudomonadati</taxon>
        <taxon>Verrucomicrobiota</taxon>
        <taxon>Verrucomicrobiia</taxon>
        <taxon>Verrucomicrobiales</taxon>
        <taxon>Verrucomicrobiaceae</taxon>
        <taxon>Luteolibacter</taxon>
    </lineage>
</organism>
<dbReference type="Gene3D" id="3.30.1330.60">
    <property type="entry name" value="OmpA-like domain"/>
    <property type="match status" value="1"/>
</dbReference>
<dbReference type="Gene3D" id="3.40.190.10">
    <property type="entry name" value="Periplasmic binding protein-like II"/>
    <property type="match status" value="2"/>
</dbReference>
<dbReference type="SUPFAM" id="SSF53850">
    <property type="entry name" value="Periplasmic binding protein-like II"/>
    <property type="match status" value="1"/>
</dbReference>
<dbReference type="Pfam" id="PF00691">
    <property type="entry name" value="OmpA"/>
    <property type="match status" value="1"/>
</dbReference>
<keyword evidence="6" id="KW-1133">Transmembrane helix</keyword>
<evidence type="ECO:0000256" key="4">
    <source>
        <dbReference type="PROSITE-ProRule" id="PRU00473"/>
    </source>
</evidence>
<dbReference type="RefSeq" id="WP_169456434.1">
    <property type="nucleotide sequence ID" value="NZ_CP051774.1"/>
</dbReference>
<keyword evidence="4 6" id="KW-0472">Membrane</keyword>
<comment type="similarity">
    <text evidence="2">Belongs to the bacterial solute-binding protein SsuA/TauA family.</text>
</comment>
<comment type="subcellular location">
    <subcellularLocation>
        <location evidence="1">Periplasm</location>
    </subcellularLocation>
</comment>
<feature type="transmembrane region" description="Helical" evidence="6">
    <location>
        <begin position="12"/>
        <end position="31"/>
    </location>
</feature>
<evidence type="ECO:0000256" key="1">
    <source>
        <dbReference type="ARBA" id="ARBA00004418"/>
    </source>
</evidence>
<protein>
    <submittedName>
        <fullName evidence="8">OmpA family protein</fullName>
    </submittedName>
</protein>
<evidence type="ECO:0000256" key="6">
    <source>
        <dbReference type="SAM" id="Phobius"/>
    </source>
</evidence>